<accession>A0ACC2LR12</accession>
<name>A0ACC2LR12_PERAE</name>
<comment type="caution">
    <text evidence="1">The sequence shown here is derived from an EMBL/GenBank/DDBJ whole genome shotgun (WGS) entry which is preliminary data.</text>
</comment>
<proteinExistence type="predicted"/>
<dbReference type="Proteomes" id="UP001234297">
    <property type="component" value="Chromosome 3"/>
</dbReference>
<reference evidence="1 2" key="1">
    <citation type="journal article" date="2022" name="Hortic Res">
        <title>A haplotype resolved chromosomal level avocado genome allows analysis of novel avocado genes.</title>
        <authorList>
            <person name="Nath O."/>
            <person name="Fletcher S.J."/>
            <person name="Hayward A."/>
            <person name="Shaw L.M."/>
            <person name="Masouleh A.K."/>
            <person name="Furtado A."/>
            <person name="Henry R.J."/>
            <person name="Mitter N."/>
        </authorList>
    </citation>
    <scope>NUCLEOTIDE SEQUENCE [LARGE SCALE GENOMIC DNA]</scope>
    <source>
        <strain evidence="2">cv. Hass</strain>
    </source>
</reference>
<keyword evidence="2" id="KW-1185">Reference proteome</keyword>
<dbReference type="EMBL" id="CM056811">
    <property type="protein sequence ID" value="KAJ8635474.1"/>
    <property type="molecule type" value="Genomic_DNA"/>
</dbReference>
<sequence length="1057" mass="116740">MAGFDFRPPEFSEDIAWLPAWLQPHQVLFSGEQAKDAPCENATSLQENVSDVPAEHLVSKGDPRCSSFHLFLSGDSHSPVENTPSSGNVLHFDLHLSSDDILQHPLSQPHGVLQKEKPKSEDDQPVQSIHKASAVQDDIGCRYKLDNHTCAAAMMQPSSAPEPSPTSPLQPLTIVELSIAASEALAISDLMKSGLPDDILSATAILEVALRVKQARKECCLDESGNGSTSLDDDDNENDHLSNLDESNMEDAFEDVGLSVSQVVATPDDLCDRCQRTSLLDYQIHRLDTDSSYVPNTLFPESLDLVQNTEDRDVDSIGVHSQIKLSDVSLMKLRSNDSLLKSPNVQRMEPRDDELFLGSVASTIERQACANQPAHNAGNDLALTQVSFRDDMMVKGVDFDVEGVTLLCTQSNMVSSPCIWDSRKDSENAVNDLVTERFRSRWFGGWTAKDFDVTAQGSGKAKKSIPKLFTRETSFLSESVDVVMDESSMQKPEIEPKGVAPSISVEGIHRNTDTLICLSQELVGSSNLSLPDPLCSVVPCSISLDNAHVSQAAHQKSFEEEGGRAFNSMTVPNAGPTIPSVSFSCGEEHLTSKTSGEGLNVTRKISSSLKIYSMVVSARYGGPEGEHLYRNEAAMLECAAQKINTSKPTLEATPEKMTSTDIENDDVEVQGHQCEESCSPFILNYGTRRRICDCDIVVSDTEESLNQASLSCARKTQSDNCRSEVTFREQANFTTFAQFNSSSHSHLHDKESRRNKRVHFVETEVKYNQSNAGQKLPTRYLTRSHNRTSKKVRDSGLRSKFGVKKENRKYGRGMLFHGLDFLLTGFSSRKTKELETQIRKHGGTILFDVPTPSPCSRRNTESRCKYQQLPIVLSPKKVQTTKFLYGCAINTLLLKSSWLTDSILAGCKSPPGKYLILSNQATDRERIRIGQLVPCNSYYIFDKVGIMFYGKPSFCSKLGKIVKHGGGQVFKTLQWLVQSLKSGKNSIGAVVVEDEGRVSRHLRHFASEQRLQMMPASWIINSLHSGKLLPFKDSLSAPLHTNTMPELPAAVDMSEEI</sequence>
<evidence type="ECO:0000313" key="2">
    <source>
        <dbReference type="Proteomes" id="UP001234297"/>
    </source>
</evidence>
<evidence type="ECO:0000313" key="1">
    <source>
        <dbReference type="EMBL" id="KAJ8635474.1"/>
    </source>
</evidence>
<protein>
    <submittedName>
        <fullName evidence="1">Uncharacterized protein</fullName>
    </submittedName>
</protein>
<organism evidence="1 2">
    <name type="scientific">Persea americana</name>
    <name type="common">Avocado</name>
    <dbReference type="NCBI Taxonomy" id="3435"/>
    <lineage>
        <taxon>Eukaryota</taxon>
        <taxon>Viridiplantae</taxon>
        <taxon>Streptophyta</taxon>
        <taxon>Embryophyta</taxon>
        <taxon>Tracheophyta</taxon>
        <taxon>Spermatophyta</taxon>
        <taxon>Magnoliopsida</taxon>
        <taxon>Magnoliidae</taxon>
        <taxon>Laurales</taxon>
        <taxon>Lauraceae</taxon>
        <taxon>Persea</taxon>
    </lineage>
</organism>
<gene>
    <name evidence="1" type="ORF">MRB53_009741</name>
</gene>